<feature type="non-terminal residue" evidence="1">
    <location>
        <position position="1"/>
    </location>
</feature>
<comment type="caution">
    <text evidence="1">The sequence shown here is derived from an EMBL/GenBank/DDBJ whole genome shotgun (WGS) entry which is preliminary data.</text>
</comment>
<reference evidence="1 2" key="1">
    <citation type="journal article" date="2023" name="Sci. Data">
        <title>Genome assembly of the Korean intertidal mud-creeper Batillaria attramentaria.</title>
        <authorList>
            <person name="Patra A.K."/>
            <person name="Ho P.T."/>
            <person name="Jun S."/>
            <person name="Lee S.J."/>
            <person name="Kim Y."/>
            <person name="Won Y.J."/>
        </authorList>
    </citation>
    <scope>NUCLEOTIDE SEQUENCE [LARGE SCALE GENOMIC DNA]</scope>
    <source>
        <strain evidence="1">Wonlab-2016</strain>
    </source>
</reference>
<organism evidence="1 2">
    <name type="scientific">Batillaria attramentaria</name>
    <dbReference type="NCBI Taxonomy" id="370345"/>
    <lineage>
        <taxon>Eukaryota</taxon>
        <taxon>Metazoa</taxon>
        <taxon>Spiralia</taxon>
        <taxon>Lophotrochozoa</taxon>
        <taxon>Mollusca</taxon>
        <taxon>Gastropoda</taxon>
        <taxon>Caenogastropoda</taxon>
        <taxon>Sorbeoconcha</taxon>
        <taxon>Cerithioidea</taxon>
        <taxon>Batillariidae</taxon>
        <taxon>Batillaria</taxon>
    </lineage>
</organism>
<dbReference type="AlphaFoldDB" id="A0ABD0JTQ1"/>
<sequence length="60" mass="6667">APTFDQHESNVITVESGDDMQGQFPIRAHTRNVDKCLLHKYTSETHGFRDGTFILGSCTG</sequence>
<gene>
    <name evidence="1" type="ORF">BaRGS_00030773</name>
</gene>
<dbReference type="EMBL" id="JACVVK020000336">
    <property type="protein sequence ID" value="KAK7478015.1"/>
    <property type="molecule type" value="Genomic_DNA"/>
</dbReference>
<evidence type="ECO:0000313" key="1">
    <source>
        <dbReference type="EMBL" id="KAK7478015.1"/>
    </source>
</evidence>
<keyword evidence="2" id="KW-1185">Reference proteome</keyword>
<evidence type="ECO:0000313" key="2">
    <source>
        <dbReference type="Proteomes" id="UP001519460"/>
    </source>
</evidence>
<accession>A0ABD0JTQ1</accession>
<proteinExistence type="predicted"/>
<name>A0ABD0JTQ1_9CAEN</name>
<protein>
    <submittedName>
        <fullName evidence="1">Uncharacterized protein</fullName>
    </submittedName>
</protein>
<feature type="non-terminal residue" evidence="1">
    <location>
        <position position="60"/>
    </location>
</feature>
<dbReference type="Proteomes" id="UP001519460">
    <property type="component" value="Unassembled WGS sequence"/>
</dbReference>